<comment type="caution">
    <text evidence="1">The sequence shown here is derived from an EMBL/GenBank/DDBJ whole genome shotgun (WGS) entry which is preliminary data.</text>
</comment>
<protein>
    <submittedName>
        <fullName evidence="1">Uncharacterized protein</fullName>
    </submittedName>
</protein>
<evidence type="ECO:0000313" key="2">
    <source>
        <dbReference type="Proteomes" id="UP000214588"/>
    </source>
</evidence>
<gene>
    <name evidence="1" type="ORF">CDO51_10010</name>
</gene>
<dbReference type="AlphaFoldDB" id="A0A226BVX9"/>
<proteinExistence type="predicted"/>
<keyword evidence="2" id="KW-1185">Reference proteome</keyword>
<accession>A0A226BVX9</accession>
<name>A0A226BVX9_9FIRM</name>
<organism evidence="1 2">
    <name type="scientific">Natranaerobius trueperi</name>
    <dbReference type="NCBI Taxonomy" id="759412"/>
    <lineage>
        <taxon>Bacteria</taxon>
        <taxon>Bacillati</taxon>
        <taxon>Bacillota</taxon>
        <taxon>Clostridia</taxon>
        <taxon>Natranaerobiales</taxon>
        <taxon>Natranaerobiaceae</taxon>
        <taxon>Natranaerobius</taxon>
    </lineage>
</organism>
<reference evidence="1 2" key="1">
    <citation type="submission" date="2017-06" db="EMBL/GenBank/DDBJ databases">
        <title>Draft Genome Sequence of Natranaerobius trueperi halophilic, alkalithermophilic bacteria from soda lakes.</title>
        <authorList>
            <person name="Zhao B."/>
        </authorList>
    </citation>
    <scope>NUCLEOTIDE SEQUENCE [LARGE SCALE GENOMIC DNA]</scope>
    <source>
        <strain evidence="1 2">DSM 18760</strain>
    </source>
</reference>
<dbReference type="EMBL" id="NIQC01000025">
    <property type="protein sequence ID" value="OWZ83156.1"/>
    <property type="molecule type" value="Genomic_DNA"/>
</dbReference>
<dbReference type="Proteomes" id="UP000214588">
    <property type="component" value="Unassembled WGS sequence"/>
</dbReference>
<sequence length="60" mass="6747">MLSFRKTIKINPLTMRLTVKASPDGFESLIFHLTSKYQASLGFKGPNEPKSIKKNPRGLI</sequence>
<evidence type="ECO:0000313" key="1">
    <source>
        <dbReference type="EMBL" id="OWZ83156.1"/>
    </source>
</evidence>